<name>A0A1Z4LLF2_9CYAN</name>
<proteinExistence type="predicted"/>
<evidence type="ECO:0000256" key="1">
    <source>
        <dbReference type="SAM" id="Phobius"/>
    </source>
</evidence>
<dbReference type="Proteomes" id="UP000218418">
    <property type="component" value="Chromosome"/>
</dbReference>
<feature type="transmembrane region" description="Helical" evidence="1">
    <location>
        <begin position="19"/>
        <end position="37"/>
    </location>
</feature>
<protein>
    <submittedName>
        <fullName evidence="2">Uncharacterized protein</fullName>
    </submittedName>
</protein>
<reference evidence="2 3" key="1">
    <citation type="submission" date="2017-06" db="EMBL/GenBank/DDBJ databases">
        <title>Genome sequencing of cyanobaciteial culture collection at National Institute for Environmental Studies (NIES).</title>
        <authorList>
            <person name="Hirose Y."/>
            <person name="Shimura Y."/>
            <person name="Fujisawa T."/>
            <person name="Nakamura Y."/>
            <person name="Kawachi M."/>
        </authorList>
    </citation>
    <scope>NUCLEOTIDE SEQUENCE [LARGE SCALE GENOMIC DNA]</scope>
    <source>
        <strain evidence="2 3">NIES-267</strain>
    </source>
</reference>
<dbReference type="EMBL" id="AP018227">
    <property type="protein sequence ID" value="BAY82071.1"/>
    <property type="molecule type" value="Genomic_DNA"/>
</dbReference>
<sequence>MVSYDCYKNLAYIPIMKKIIHLLLLSHIFFIEKIFFYKMELSIEKCF</sequence>
<dbReference type="AlphaFoldDB" id="A0A1Z4LLF2"/>
<accession>A0A1Z4LLF2</accession>
<gene>
    <name evidence="2" type="ORF">NIES267_15490</name>
</gene>
<evidence type="ECO:0000313" key="2">
    <source>
        <dbReference type="EMBL" id="BAY82071.1"/>
    </source>
</evidence>
<keyword evidence="1" id="KW-0472">Membrane</keyword>
<keyword evidence="1" id="KW-1133">Transmembrane helix</keyword>
<organism evidence="2 3">
    <name type="scientific">Calothrix parasitica NIES-267</name>
    <dbReference type="NCBI Taxonomy" id="1973488"/>
    <lineage>
        <taxon>Bacteria</taxon>
        <taxon>Bacillati</taxon>
        <taxon>Cyanobacteriota</taxon>
        <taxon>Cyanophyceae</taxon>
        <taxon>Nostocales</taxon>
        <taxon>Calotrichaceae</taxon>
        <taxon>Calothrix</taxon>
    </lineage>
</organism>
<keyword evidence="1" id="KW-0812">Transmembrane</keyword>
<evidence type="ECO:0000313" key="3">
    <source>
        <dbReference type="Proteomes" id="UP000218418"/>
    </source>
</evidence>
<keyword evidence="3" id="KW-1185">Reference proteome</keyword>